<sequence length="132" mass="14638">MPLILLAGEEYEFSCETRGSRPRALTTWWLDGHKITAGLSDMVKEARNVTISTLHFTPYPRDNGKRLLCKSANPALPKATVEDERTLRVQSRSGHSIIARSGHSIIARSSLARIITRSSLARIITRSSLAKP</sequence>
<dbReference type="Proteomes" id="UP001054837">
    <property type="component" value="Unassembled WGS sequence"/>
</dbReference>
<name>A0AAV4Q980_9ARAC</name>
<dbReference type="EMBL" id="BPLQ01004183">
    <property type="protein sequence ID" value="GIY06238.1"/>
    <property type="molecule type" value="Genomic_DNA"/>
</dbReference>
<evidence type="ECO:0000313" key="3">
    <source>
        <dbReference type="EMBL" id="GIY06238.1"/>
    </source>
</evidence>
<accession>A0AAV4Q980</accession>
<protein>
    <recommendedName>
        <fullName evidence="2">Ig-like domain-containing protein</fullName>
    </recommendedName>
</protein>
<dbReference type="AlphaFoldDB" id="A0AAV4Q980"/>
<dbReference type="PANTHER" id="PTHR23278">
    <property type="entry name" value="SIDESTEP PROTEIN"/>
    <property type="match status" value="1"/>
</dbReference>
<evidence type="ECO:0000259" key="2">
    <source>
        <dbReference type="PROSITE" id="PS50835"/>
    </source>
</evidence>
<organism evidence="3 4">
    <name type="scientific">Caerostris darwini</name>
    <dbReference type="NCBI Taxonomy" id="1538125"/>
    <lineage>
        <taxon>Eukaryota</taxon>
        <taxon>Metazoa</taxon>
        <taxon>Ecdysozoa</taxon>
        <taxon>Arthropoda</taxon>
        <taxon>Chelicerata</taxon>
        <taxon>Arachnida</taxon>
        <taxon>Araneae</taxon>
        <taxon>Araneomorphae</taxon>
        <taxon>Entelegynae</taxon>
        <taxon>Araneoidea</taxon>
        <taxon>Araneidae</taxon>
        <taxon>Caerostris</taxon>
    </lineage>
</organism>
<feature type="domain" description="Ig-like" evidence="2">
    <location>
        <begin position="1"/>
        <end position="88"/>
    </location>
</feature>
<dbReference type="PANTHER" id="PTHR23278:SF19">
    <property type="entry name" value="OBSCURIN"/>
    <property type="match status" value="1"/>
</dbReference>
<reference evidence="3 4" key="1">
    <citation type="submission" date="2021-06" db="EMBL/GenBank/DDBJ databases">
        <title>Caerostris darwini draft genome.</title>
        <authorList>
            <person name="Kono N."/>
            <person name="Arakawa K."/>
        </authorList>
    </citation>
    <scope>NUCLEOTIDE SEQUENCE [LARGE SCALE GENOMIC DNA]</scope>
</reference>
<comment type="caution">
    <text evidence="3">The sequence shown here is derived from an EMBL/GenBank/DDBJ whole genome shotgun (WGS) entry which is preliminary data.</text>
</comment>
<dbReference type="Gene3D" id="2.60.40.10">
    <property type="entry name" value="Immunoglobulins"/>
    <property type="match status" value="1"/>
</dbReference>
<dbReference type="InterPro" id="IPR007110">
    <property type="entry name" value="Ig-like_dom"/>
</dbReference>
<proteinExistence type="predicted"/>
<dbReference type="InterPro" id="IPR013783">
    <property type="entry name" value="Ig-like_fold"/>
</dbReference>
<dbReference type="InterPro" id="IPR013162">
    <property type="entry name" value="CD80_C2-set"/>
</dbReference>
<dbReference type="Pfam" id="PF08205">
    <property type="entry name" value="C2-set_2"/>
    <property type="match status" value="1"/>
</dbReference>
<evidence type="ECO:0000256" key="1">
    <source>
        <dbReference type="ARBA" id="ARBA00023157"/>
    </source>
</evidence>
<gene>
    <name evidence="3" type="primary">AVEN_206184_1</name>
    <name evidence="3" type="ORF">CDAR_532441</name>
</gene>
<dbReference type="PROSITE" id="PS50835">
    <property type="entry name" value="IG_LIKE"/>
    <property type="match status" value="1"/>
</dbReference>
<evidence type="ECO:0000313" key="4">
    <source>
        <dbReference type="Proteomes" id="UP001054837"/>
    </source>
</evidence>
<dbReference type="InterPro" id="IPR036179">
    <property type="entry name" value="Ig-like_dom_sf"/>
</dbReference>
<keyword evidence="1" id="KW-1015">Disulfide bond</keyword>
<keyword evidence="4" id="KW-1185">Reference proteome</keyword>
<dbReference type="SUPFAM" id="SSF48726">
    <property type="entry name" value="Immunoglobulin"/>
    <property type="match status" value="1"/>
</dbReference>